<dbReference type="CDD" id="cd02909">
    <property type="entry name" value="cupin_pirin_N"/>
    <property type="match status" value="1"/>
</dbReference>
<dbReference type="InterPro" id="IPR014710">
    <property type="entry name" value="RmlC-like_jellyroll"/>
</dbReference>
<dbReference type="Pfam" id="PF02678">
    <property type="entry name" value="Pirin"/>
    <property type="match status" value="1"/>
</dbReference>
<dbReference type="InterPro" id="IPR008778">
    <property type="entry name" value="Pirin_C_dom"/>
</dbReference>
<proteinExistence type="inferred from homology"/>
<evidence type="ECO:0000313" key="6">
    <source>
        <dbReference type="EMBL" id="SFC13773.1"/>
    </source>
</evidence>
<dbReference type="InterPro" id="IPR012093">
    <property type="entry name" value="Pirin"/>
</dbReference>
<feature type="domain" description="Pirin N-terminal" evidence="4">
    <location>
        <begin position="29"/>
        <end position="117"/>
    </location>
</feature>
<organism evidence="6 7">
    <name type="scientific">Marinospirillum celere</name>
    <dbReference type="NCBI Taxonomy" id="1122252"/>
    <lineage>
        <taxon>Bacteria</taxon>
        <taxon>Pseudomonadati</taxon>
        <taxon>Pseudomonadota</taxon>
        <taxon>Gammaproteobacteria</taxon>
        <taxon>Oceanospirillales</taxon>
        <taxon>Oceanospirillaceae</taxon>
        <taxon>Marinospirillum</taxon>
    </lineage>
</organism>
<dbReference type="Proteomes" id="UP000199058">
    <property type="component" value="Unassembled WGS sequence"/>
</dbReference>
<evidence type="ECO:0000256" key="2">
    <source>
        <dbReference type="PIRSR" id="PIRSR006232-1"/>
    </source>
</evidence>
<keyword evidence="7" id="KW-1185">Reference proteome</keyword>
<protein>
    <recommendedName>
        <fullName evidence="8">Pirin N-terminal domain-containing protein</fullName>
    </recommendedName>
</protein>
<dbReference type="PANTHER" id="PTHR13903">
    <property type="entry name" value="PIRIN-RELATED"/>
    <property type="match status" value="1"/>
</dbReference>
<dbReference type="PANTHER" id="PTHR13903:SF8">
    <property type="entry name" value="PIRIN"/>
    <property type="match status" value="1"/>
</dbReference>
<sequence>MTHLKQIRAAQPTQDGAGVKIRRIHDFGGSLDPFLMVDELKASVKEDYIGGFPPHPHRGFETLTYIIHGGLTHEDSMGNKGEVHAGDAQWMSAGHGVIHSEMPLTDSDGLHGFQIWINLPAKRKLDAPRYKDLRAAEMGQLDWQGGQIKSIAGTWQTHAGEVQGGLPQLGEGAAMADLQLEAGQTFKVTLNPNQQLLAYVYQGSLNAGVKTGQLGTFVANDQNQIELTSEEASGLLLMTGPALKEPVVHYGPFVMNTEEEIHQAIKDYQTGQLTQIPVVE</sequence>
<feature type="binding site" evidence="2">
    <location>
        <position position="101"/>
    </location>
    <ligand>
        <name>Fe cation</name>
        <dbReference type="ChEBI" id="CHEBI:24875"/>
    </ligand>
</feature>
<dbReference type="SUPFAM" id="SSF51182">
    <property type="entry name" value="RmlC-like cupins"/>
    <property type="match status" value="1"/>
</dbReference>
<gene>
    <name evidence="6" type="ORF">SAMN05660443_1570</name>
</gene>
<dbReference type="AlphaFoldDB" id="A0A1I1GX76"/>
<dbReference type="InterPro" id="IPR003829">
    <property type="entry name" value="Pirin_N_dom"/>
</dbReference>
<feature type="binding site" evidence="2">
    <location>
        <position position="55"/>
    </location>
    <ligand>
        <name>Fe cation</name>
        <dbReference type="ChEBI" id="CHEBI:24875"/>
    </ligand>
</feature>
<dbReference type="PIRSF" id="PIRSF006232">
    <property type="entry name" value="Pirin"/>
    <property type="match status" value="1"/>
</dbReference>
<evidence type="ECO:0000256" key="1">
    <source>
        <dbReference type="ARBA" id="ARBA00008416"/>
    </source>
</evidence>
<feature type="binding site" evidence="2">
    <location>
        <position position="99"/>
    </location>
    <ligand>
        <name>Fe cation</name>
        <dbReference type="ChEBI" id="CHEBI:24875"/>
    </ligand>
</feature>
<feature type="domain" description="Pirin C-terminal" evidence="5">
    <location>
        <begin position="176"/>
        <end position="272"/>
    </location>
</feature>
<evidence type="ECO:0000259" key="4">
    <source>
        <dbReference type="Pfam" id="PF02678"/>
    </source>
</evidence>
<dbReference type="STRING" id="1122252.SAMN05660443_1570"/>
<evidence type="ECO:0000256" key="3">
    <source>
        <dbReference type="RuleBase" id="RU003457"/>
    </source>
</evidence>
<dbReference type="RefSeq" id="WP_091961645.1">
    <property type="nucleotide sequence ID" value="NZ_FOLH01000003.1"/>
</dbReference>
<accession>A0A1I1GX76</accession>
<dbReference type="Gene3D" id="2.60.120.10">
    <property type="entry name" value="Jelly Rolls"/>
    <property type="match status" value="2"/>
</dbReference>
<dbReference type="InterPro" id="IPR011051">
    <property type="entry name" value="RmlC_Cupin_sf"/>
</dbReference>
<keyword evidence="2" id="KW-0408">Iron</keyword>
<evidence type="ECO:0008006" key="8">
    <source>
        <dbReference type="Google" id="ProtNLM"/>
    </source>
</evidence>
<comment type="similarity">
    <text evidence="1 3">Belongs to the pirin family.</text>
</comment>
<keyword evidence="2" id="KW-0479">Metal-binding</keyword>
<evidence type="ECO:0000259" key="5">
    <source>
        <dbReference type="Pfam" id="PF05726"/>
    </source>
</evidence>
<name>A0A1I1GX76_9GAMM</name>
<evidence type="ECO:0000313" key="7">
    <source>
        <dbReference type="Proteomes" id="UP000199058"/>
    </source>
</evidence>
<dbReference type="OrthoDB" id="9780903at2"/>
<reference evidence="6 7" key="1">
    <citation type="submission" date="2016-10" db="EMBL/GenBank/DDBJ databases">
        <authorList>
            <person name="de Groot N.N."/>
        </authorList>
    </citation>
    <scope>NUCLEOTIDE SEQUENCE [LARGE SCALE GENOMIC DNA]</scope>
    <source>
        <strain evidence="6 7">DSM 18438</strain>
    </source>
</reference>
<dbReference type="Pfam" id="PF05726">
    <property type="entry name" value="Pirin_C"/>
    <property type="match status" value="1"/>
</dbReference>
<dbReference type="EMBL" id="FOLH01000003">
    <property type="protein sequence ID" value="SFC13773.1"/>
    <property type="molecule type" value="Genomic_DNA"/>
</dbReference>
<feature type="binding site" evidence="2">
    <location>
        <position position="57"/>
    </location>
    <ligand>
        <name>Fe cation</name>
        <dbReference type="ChEBI" id="CHEBI:24875"/>
    </ligand>
</feature>
<comment type="cofactor">
    <cofactor evidence="2">
        <name>Fe cation</name>
        <dbReference type="ChEBI" id="CHEBI:24875"/>
    </cofactor>
    <text evidence="2">Binds 1 Fe cation per subunit.</text>
</comment>
<dbReference type="GO" id="GO:0046872">
    <property type="term" value="F:metal ion binding"/>
    <property type="evidence" value="ECO:0007669"/>
    <property type="project" value="UniProtKB-KW"/>
</dbReference>